<dbReference type="InterPro" id="IPR004358">
    <property type="entry name" value="Sig_transdc_His_kin-like_C"/>
</dbReference>
<keyword evidence="6" id="KW-0547">Nucleotide-binding</keyword>
<keyword evidence="7" id="KW-1185">Reference proteome</keyword>
<dbReference type="Gene3D" id="3.30.565.10">
    <property type="entry name" value="Histidine kinase-like ATPase, C-terminal domain"/>
    <property type="match status" value="1"/>
</dbReference>
<name>A0ABT7PP88_9BACT</name>
<evidence type="ECO:0000256" key="4">
    <source>
        <dbReference type="SAM" id="Coils"/>
    </source>
</evidence>
<dbReference type="Pfam" id="PF13426">
    <property type="entry name" value="PAS_9"/>
    <property type="match status" value="1"/>
</dbReference>
<gene>
    <name evidence="6" type="ORF">QTN89_22825</name>
</gene>
<dbReference type="EMBL" id="JASZZN010000020">
    <property type="protein sequence ID" value="MDM4018303.1"/>
    <property type="molecule type" value="Genomic_DNA"/>
</dbReference>
<dbReference type="SMART" id="SM00387">
    <property type="entry name" value="HATPase_c"/>
    <property type="match status" value="1"/>
</dbReference>
<dbReference type="InterPro" id="IPR003661">
    <property type="entry name" value="HisK_dim/P_dom"/>
</dbReference>
<dbReference type="Gene3D" id="3.30.450.20">
    <property type="entry name" value="PAS domain"/>
    <property type="match status" value="1"/>
</dbReference>
<dbReference type="InterPro" id="IPR036097">
    <property type="entry name" value="HisK_dim/P_sf"/>
</dbReference>
<dbReference type="PROSITE" id="PS50109">
    <property type="entry name" value="HIS_KIN"/>
    <property type="match status" value="1"/>
</dbReference>
<comment type="caution">
    <text evidence="6">The sequence shown here is derived from an EMBL/GenBank/DDBJ whole genome shotgun (WGS) entry which is preliminary data.</text>
</comment>
<reference evidence="6 7" key="1">
    <citation type="submission" date="2023-06" db="EMBL/GenBank/DDBJ databases">
        <title>Roseiconus lacunae JC819 isolated from Gulf of Mannar region, Tamil Nadu.</title>
        <authorList>
            <person name="Pk S."/>
            <person name="Ch S."/>
            <person name="Ch V.R."/>
        </authorList>
    </citation>
    <scope>NUCLEOTIDE SEQUENCE [LARGE SCALE GENOMIC DNA]</scope>
    <source>
        <strain evidence="6 7">JC819</strain>
    </source>
</reference>
<dbReference type="EC" id="2.7.13.3" evidence="2"/>
<dbReference type="SUPFAM" id="SSF55785">
    <property type="entry name" value="PYP-like sensor domain (PAS domain)"/>
    <property type="match status" value="1"/>
</dbReference>
<evidence type="ECO:0000313" key="7">
    <source>
        <dbReference type="Proteomes" id="UP001239462"/>
    </source>
</evidence>
<keyword evidence="4" id="KW-0175">Coiled coil</keyword>
<dbReference type="InterPro" id="IPR000014">
    <property type="entry name" value="PAS"/>
</dbReference>
<dbReference type="RefSeq" id="WP_289166075.1">
    <property type="nucleotide sequence ID" value="NZ_JASZZN010000020.1"/>
</dbReference>
<feature type="domain" description="Histidine kinase" evidence="5">
    <location>
        <begin position="184"/>
        <end position="438"/>
    </location>
</feature>
<evidence type="ECO:0000259" key="5">
    <source>
        <dbReference type="PROSITE" id="PS50109"/>
    </source>
</evidence>
<dbReference type="Pfam" id="PF02518">
    <property type="entry name" value="HATPase_c"/>
    <property type="match status" value="1"/>
</dbReference>
<sequence>MSELDLLKRKLERELAARRAAETLLERKSQELYDANEKLQAFADHTRAILETAAEGIMTYDESGLIRTFNRSARGIFGVDDAIGVDIRELFKLTADQALKLFGENMDGGLIDPDSEIIYQVEPIEIQGIRRGATFLCEISLSRATIASAPTFIAVVRDMTKKKQLEARLNQVRNMESIGQLAAGVAHEINTPIQFIGNNINFLEGAFDDIGSLLDLYGDLSRAVENDQSSRTIIEEINKQIELADLGFLRTEFPLAISQSLEGIDRVTKIVRALKEFSSPSTTTKASIDVNESIETALAITANRFRDLAEVRTDFDVTLPHVIGIGGQFNQSILNILTNAADAMEIHRTSKSGVVVVETRQTEDDIEIRFHDNGCGIPTDIRDRIFEPFFTTKDVGQGTGQGLAFVYDVIVNKHCGTVSAHSRSEGGTTVLVTLPTRICEYHLRREHESTAS</sequence>
<dbReference type="CDD" id="cd00082">
    <property type="entry name" value="HisKA"/>
    <property type="match status" value="1"/>
</dbReference>
<dbReference type="PRINTS" id="PR00344">
    <property type="entry name" value="BCTRLSENSOR"/>
</dbReference>
<dbReference type="PANTHER" id="PTHR43065">
    <property type="entry name" value="SENSOR HISTIDINE KINASE"/>
    <property type="match status" value="1"/>
</dbReference>
<organism evidence="6 7">
    <name type="scientific">Roseiconus lacunae</name>
    <dbReference type="NCBI Taxonomy" id="2605694"/>
    <lineage>
        <taxon>Bacteria</taxon>
        <taxon>Pseudomonadati</taxon>
        <taxon>Planctomycetota</taxon>
        <taxon>Planctomycetia</taxon>
        <taxon>Pirellulales</taxon>
        <taxon>Pirellulaceae</taxon>
        <taxon>Roseiconus</taxon>
    </lineage>
</organism>
<dbReference type="InterPro" id="IPR005467">
    <property type="entry name" value="His_kinase_dom"/>
</dbReference>
<evidence type="ECO:0000256" key="2">
    <source>
        <dbReference type="ARBA" id="ARBA00012438"/>
    </source>
</evidence>
<dbReference type="NCBIfam" id="TIGR00229">
    <property type="entry name" value="sensory_box"/>
    <property type="match status" value="1"/>
</dbReference>
<dbReference type="InterPro" id="IPR036890">
    <property type="entry name" value="HATPase_C_sf"/>
</dbReference>
<dbReference type="Gene3D" id="1.10.287.130">
    <property type="match status" value="1"/>
</dbReference>
<dbReference type="InterPro" id="IPR003594">
    <property type="entry name" value="HATPase_dom"/>
</dbReference>
<dbReference type="InterPro" id="IPR035965">
    <property type="entry name" value="PAS-like_dom_sf"/>
</dbReference>
<dbReference type="SUPFAM" id="SSF47384">
    <property type="entry name" value="Homodimeric domain of signal transducing histidine kinase"/>
    <property type="match status" value="1"/>
</dbReference>
<dbReference type="PANTHER" id="PTHR43065:SF50">
    <property type="entry name" value="HISTIDINE KINASE"/>
    <property type="match status" value="1"/>
</dbReference>
<protein>
    <recommendedName>
        <fullName evidence="2">histidine kinase</fullName>
        <ecNumber evidence="2">2.7.13.3</ecNumber>
    </recommendedName>
</protein>
<dbReference type="GO" id="GO:0005524">
    <property type="term" value="F:ATP binding"/>
    <property type="evidence" value="ECO:0007669"/>
    <property type="project" value="UniProtKB-KW"/>
</dbReference>
<proteinExistence type="predicted"/>
<accession>A0ABT7PP88</accession>
<comment type="catalytic activity">
    <reaction evidence="1">
        <text>ATP + protein L-histidine = ADP + protein N-phospho-L-histidine.</text>
        <dbReference type="EC" id="2.7.13.3"/>
    </reaction>
</comment>
<keyword evidence="3" id="KW-0597">Phosphoprotein</keyword>
<feature type="coiled-coil region" evidence="4">
    <location>
        <begin position="4"/>
        <end position="31"/>
    </location>
</feature>
<evidence type="ECO:0000256" key="1">
    <source>
        <dbReference type="ARBA" id="ARBA00000085"/>
    </source>
</evidence>
<keyword evidence="6" id="KW-0067">ATP-binding</keyword>
<evidence type="ECO:0000313" key="6">
    <source>
        <dbReference type="EMBL" id="MDM4018303.1"/>
    </source>
</evidence>
<dbReference type="Proteomes" id="UP001239462">
    <property type="component" value="Unassembled WGS sequence"/>
</dbReference>
<evidence type="ECO:0000256" key="3">
    <source>
        <dbReference type="ARBA" id="ARBA00022553"/>
    </source>
</evidence>
<dbReference type="SUPFAM" id="SSF55874">
    <property type="entry name" value="ATPase domain of HSP90 chaperone/DNA topoisomerase II/histidine kinase"/>
    <property type="match status" value="1"/>
</dbReference>